<dbReference type="InterPro" id="IPR008380">
    <property type="entry name" value="HAD-SF_hydro_IG_5-nucl"/>
</dbReference>
<dbReference type="InterPro" id="IPR016695">
    <property type="entry name" value="Pur_nucleotidase"/>
</dbReference>
<feature type="coiled-coil region" evidence="7">
    <location>
        <begin position="428"/>
        <end position="493"/>
    </location>
</feature>
<name>A0A9I9CZX9_CUCME</name>
<feature type="binding site" evidence="6">
    <location>
        <position position="138"/>
    </location>
    <ligand>
        <name>GMP</name>
        <dbReference type="ChEBI" id="CHEBI:58115"/>
    </ligand>
</feature>
<dbReference type="PANTHER" id="PTHR12103">
    <property type="entry name" value="5'-NUCLEOTIDASE DOMAIN-CONTAINING"/>
    <property type="match status" value="1"/>
</dbReference>
<evidence type="ECO:0000256" key="5">
    <source>
        <dbReference type="PIRSR" id="PIRSR017434-1"/>
    </source>
</evidence>
<comment type="cofactor">
    <cofactor evidence="6">
        <name>Mg(2+)</name>
        <dbReference type="ChEBI" id="CHEBI:18420"/>
    </cofactor>
    <text evidence="6">Binds 1 Mg(2+) ion per subunit.</text>
</comment>
<keyword evidence="4 6" id="KW-0460">Magnesium</keyword>
<dbReference type="InterPro" id="IPR023214">
    <property type="entry name" value="HAD_sf"/>
</dbReference>
<organism evidence="8">
    <name type="scientific">Cucumis melo</name>
    <name type="common">Muskmelon</name>
    <dbReference type="NCBI Taxonomy" id="3656"/>
    <lineage>
        <taxon>Eukaryota</taxon>
        <taxon>Viridiplantae</taxon>
        <taxon>Streptophyta</taxon>
        <taxon>Embryophyta</taxon>
        <taxon>Tracheophyta</taxon>
        <taxon>Spermatophyta</taxon>
        <taxon>Magnoliopsida</taxon>
        <taxon>eudicotyledons</taxon>
        <taxon>Gunneridae</taxon>
        <taxon>Pentapetalae</taxon>
        <taxon>rosids</taxon>
        <taxon>fabids</taxon>
        <taxon>Cucurbitales</taxon>
        <taxon>Cucurbitaceae</taxon>
        <taxon>Benincaseae</taxon>
        <taxon>Cucumis</taxon>
    </lineage>
</organism>
<dbReference type="InterPro" id="IPR036412">
    <property type="entry name" value="HAD-like_sf"/>
</dbReference>
<evidence type="ECO:0008006" key="9">
    <source>
        <dbReference type="Google" id="ProtNLM"/>
    </source>
</evidence>
<feature type="binding site" evidence="6">
    <location>
        <position position="136"/>
    </location>
    <ligand>
        <name>Mg(2+)</name>
        <dbReference type="ChEBI" id="CHEBI:18420"/>
    </ligand>
</feature>
<dbReference type="GO" id="GO:0046872">
    <property type="term" value="F:metal ion binding"/>
    <property type="evidence" value="ECO:0007669"/>
    <property type="project" value="UniProtKB-KW"/>
</dbReference>
<dbReference type="Pfam" id="PF05761">
    <property type="entry name" value="5_nucleotid"/>
    <property type="match status" value="3"/>
</dbReference>
<feature type="active site" description="Proton donor" evidence="5">
    <location>
        <position position="138"/>
    </location>
</feature>
<dbReference type="PIRSF" id="PIRSF017434">
    <property type="entry name" value="Purine_5'-nucleotidase"/>
    <property type="match status" value="1"/>
</dbReference>
<dbReference type="EnsemblPlants" id="MELO3C010944.2.1">
    <property type="protein sequence ID" value="MELO3C010944.2.1"/>
    <property type="gene ID" value="MELO3C010944.2"/>
</dbReference>
<keyword evidence="2 6" id="KW-0479">Metal-binding</keyword>
<proteinExistence type="inferred from homology"/>
<evidence type="ECO:0000256" key="1">
    <source>
        <dbReference type="ARBA" id="ARBA00009589"/>
    </source>
</evidence>
<reference evidence="8" key="1">
    <citation type="submission" date="2023-03" db="UniProtKB">
        <authorList>
            <consortium name="EnsemblPlants"/>
        </authorList>
    </citation>
    <scope>IDENTIFICATION</scope>
</reference>
<dbReference type="AlphaFoldDB" id="A0A9I9CZX9"/>
<feature type="active site" description="Nucleophile" evidence="5">
    <location>
        <position position="136"/>
    </location>
</feature>
<sequence>MHHANSQETGFLLPLLILARIHIPFILPKFSGNSQFLYPQTQKDSYPRSQFEARSFPFLLTIMAGLNQLRPIDAMGENLGTVLKEKRTHSLDVTHTEDGQEPCIWSSPEECKIDIGKQIFCNRSLNMKNIVAVGFDMDYTLAQYKPETFESLAYEGTIRKLVYDLGYSEEMDRHKYVKVAYHGFKEMSKDDKVETYGNTLVRDSFDEPDYALIDTLFSLAEAYLFAQLVDFKDNNPDKVPEDIDYARMYKDVRAAVDLCHRDGTLKQMVAKDPESLWDYTNVVMNFLCNSSASDGDQKRNFDWLQYFDVVITGSAKPGFFHDDNRANLFEVEAKSGMLLNTDNGSPMPQVGTASMALSPTKLSKSCRVFQGGNVRHLHKLLSIESSSQVLYVGDHIYGDILRSKKALGWRTMLVVPELEREVELLWELRKTRKQLQLLRNERDAIEDQIHHLKWSLKFEDIEADEKDKLSTGLHQLEGERERVRLSHQDALRECHRQFHGVWGQLMKTGYQNSRFAHQVERFACLYSSQVTNLSLYSPDKYYRPSEDFMPHEFGIIPL</sequence>
<feature type="binding site" evidence="6">
    <location>
        <position position="394"/>
    </location>
    <ligand>
        <name>Mg(2+)</name>
        <dbReference type="ChEBI" id="CHEBI:18420"/>
    </ligand>
</feature>
<evidence type="ECO:0000256" key="4">
    <source>
        <dbReference type="ARBA" id="ARBA00022842"/>
    </source>
</evidence>
<dbReference type="Gramene" id="MELO3C010944.2.1">
    <property type="protein sequence ID" value="MELO3C010944.2.1"/>
    <property type="gene ID" value="MELO3C010944.2"/>
</dbReference>
<protein>
    <recommendedName>
        <fullName evidence="9">5'-nucleotidase domain-containing protein 4</fullName>
    </recommendedName>
</protein>
<evidence type="ECO:0000256" key="6">
    <source>
        <dbReference type="PIRSR" id="PIRSR017434-2"/>
    </source>
</evidence>
<dbReference type="PANTHER" id="PTHR12103:SF15">
    <property type="entry name" value="CYTOSOLIC PURINE 5'-NUCLEOTIDASE"/>
    <property type="match status" value="1"/>
</dbReference>
<dbReference type="SUPFAM" id="SSF56784">
    <property type="entry name" value="HAD-like"/>
    <property type="match status" value="1"/>
</dbReference>
<evidence type="ECO:0000256" key="7">
    <source>
        <dbReference type="SAM" id="Coils"/>
    </source>
</evidence>
<accession>A0A9I9CZX9</accession>
<dbReference type="Gene3D" id="3.40.50.1000">
    <property type="entry name" value="HAD superfamily/HAD-like"/>
    <property type="match status" value="2"/>
</dbReference>
<evidence type="ECO:0000256" key="2">
    <source>
        <dbReference type="ARBA" id="ARBA00022723"/>
    </source>
</evidence>
<evidence type="ECO:0000313" key="8">
    <source>
        <dbReference type="EnsemblPlants" id="MELO3C010944.2.1"/>
    </source>
</evidence>
<evidence type="ECO:0000256" key="3">
    <source>
        <dbReference type="ARBA" id="ARBA00022801"/>
    </source>
</evidence>
<keyword evidence="3" id="KW-0378">Hydrolase</keyword>
<keyword evidence="7" id="KW-0175">Coiled coil</keyword>
<comment type="similarity">
    <text evidence="1">Belongs to the 5'(3')-deoxyribonucleotidase family.</text>
</comment>
<dbReference type="GO" id="GO:0008253">
    <property type="term" value="F:5'-nucleotidase activity"/>
    <property type="evidence" value="ECO:0007669"/>
    <property type="project" value="TreeGrafter"/>
</dbReference>